<name>A0ABQ3EBR6_9ACTN</name>
<organism evidence="2 3">
    <name type="scientific">Streptomyces chryseus</name>
    <dbReference type="NCBI Taxonomy" id="68186"/>
    <lineage>
        <taxon>Bacteria</taxon>
        <taxon>Bacillati</taxon>
        <taxon>Actinomycetota</taxon>
        <taxon>Actinomycetes</taxon>
        <taxon>Kitasatosporales</taxon>
        <taxon>Streptomycetaceae</taxon>
        <taxon>Streptomyces</taxon>
    </lineage>
</organism>
<keyword evidence="1" id="KW-1133">Transmembrane helix</keyword>
<evidence type="ECO:0000313" key="2">
    <source>
        <dbReference type="EMBL" id="GHB25696.1"/>
    </source>
</evidence>
<protein>
    <submittedName>
        <fullName evidence="2">Uncharacterized protein</fullName>
    </submittedName>
</protein>
<feature type="transmembrane region" description="Helical" evidence="1">
    <location>
        <begin position="98"/>
        <end position="118"/>
    </location>
</feature>
<comment type="caution">
    <text evidence="2">The sequence shown here is derived from an EMBL/GenBank/DDBJ whole genome shotgun (WGS) entry which is preliminary data.</text>
</comment>
<evidence type="ECO:0000313" key="3">
    <source>
        <dbReference type="Proteomes" id="UP000599437"/>
    </source>
</evidence>
<gene>
    <name evidence="2" type="ORF">GCM10010346_56600</name>
</gene>
<accession>A0ABQ3EBR6</accession>
<dbReference type="Proteomes" id="UP000599437">
    <property type="component" value="Unassembled WGS sequence"/>
</dbReference>
<keyword evidence="1" id="KW-0472">Membrane</keyword>
<sequence>MVDKTRPITTVRPQRLSLGVGVYTMRRWLRRHGITVTATAAAPPGAHVYMDDTGTHRGLLRGEDGPYVTVNHDPRDPADALLPQAPHLRLLNSVLGSFLLFCSLSGMALLVLLVVDAFTGGEFTRGERTASRRFAGICRPRAPSAPEV</sequence>
<proteinExistence type="predicted"/>
<keyword evidence="3" id="KW-1185">Reference proteome</keyword>
<dbReference type="EMBL" id="BMVO01000027">
    <property type="protein sequence ID" value="GHB25696.1"/>
    <property type="molecule type" value="Genomic_DNA"/>
</dbReference>
<keyword evidence="1" id="KW-0812">Transmembrane</keyword>
<evidence type="ECO:0000256" key="1">
    <source>
        <dbReference type="SAM" id="Phobius"/>
    </source>
</evidence>
<reference evidence="3" key="1">
    <citation type="journal article" date="2019" name="Int. J. Syst. Evol. Microbiol.">
        <title>The Global Catalogue of Microorganisms (GCM) 10K type strain sequencing project: providing services to taxonomists for standard genome sequencing and annotation.</title>
        <authorList>
            <consortium name="The Broad Institute Genomics Platform"/>
            <consortium name="The Broad Institute Genome Sequencing Center for Infectious Disease"/>
            <person name="Wu L."/>
            <person name="Ma J."/>
        </authorList>
    </citation>
    <scope>NUCLEOTIDE SEQUENCE [LARGE SCALE GENOMIC DNA]</scope>
    <source>
        <strain evidence="3">JCM 4737</strain>
    </source>
</reference>